<sequence length="157" mass="17538">MVTMAEHVHAISVEEWMMPNDHSSVKNNHAARELLLLNCGQGLCFELLMKAEFGAEGRNFGFELQNYWATSAEKNGTLRFQAGVDGHDDFDKTFDVLTDGKSHPIVGRHVLPTPLGRVDLKVTFTFTRLLGDVVVVAERSLVHPWPSPESLESLARH</sequence>
<protein>
    <submittedName>
        <fullName evidence="1">Uncharacterized protein</fullName>
    </submittedName>
</protein>
<evidence type="ECO:0000313" key="2">
    <source>
        <dbReference type="Proteomes" id="UP000297555"/>
    </source>
</evidence>
<comment type="caution">
    <text evidence="1">The sequence shown here is derived from an EMBL/GenBank/DDBJ whole genome shotgun (WGS) entry which is preliminary data.</text>
</comment>
<gene>
    <name evidence="1" type="ORF">E4J90_22015</name>
</gene>
<name>A0A4Y8VEX6_9PSED</name>
<reference evidence="1 2" key="1">
    <citation type="submission" date="2019-03" db="EMBL/GenBank/DDBJ databases">
        <title>Draft genome sequence of humic substances-degrading Pseudomonas kribbensis CHA-19 from forest soil.</title>
        <authorList>
            <person name="Kim D."/>
        </authorList>
    </citation>
    <scope>NUCLEOTIDE SEQUENCE [LARGE SCALE GENOMIC DNA]</scope>
    <source>
        <strain evidence="1 2">CHA-19</strain>
    </source>
</reference>
<dbReference type="Proteomes" id="UP000297555">
    <property type="component" value="Unassembled WGS sequence"/>
</dbReference>
<evidence type="ECO:0000313" key="1">
    <source>
        <dbReference type="EMBL" id="TFH78264.1"/>
    </source>
</evidence>
<dbReference type="AlphaFoldDB" id="A0A4Y8VEX6"/>
<dbReference type="RefSeq" id="WP_134827910.1">
    <property type="nucleotide sequence ID" value="NZ_SPDQ01000022.1"/>
</dbReference>
<organism evidence="1 2">
    <name type="scientific">Pseudomonas kribbensis</name>
    <dbReference type="NCBI Taxonomy" id="1628086"/>
    <lineage>
        <taxon>Bacteria</taxon>
        <taxon>Pseudomonadati</taxon>
        <taxon>Pseudomonadota</taxon>
        <taxon>Gammaproteobacteria</taxon>
        <taxon>Pseudomonadales</taxon>
        <taxon>Pseudomonadaceae</taxon>
        <taxon>Pseudomonas</taxon>
    </lineage>
</organism>
<accession>A0A4Y8VEX6</accession>
<dbReference type="EMBL" id="SPDQ01000022">
    <property type="protein sequence ID" value="TFH78264.1"/>
    <property type="molecule type" value="Genomic_DNA"/>
</dbReference>
<proteinExistence type="predicted"/>